<dbReference type="InterPro" id="IPR036890">
    <property type="entry name" value="HATPase_C_sf"/>
</dbReference>
<dbReference type="PANTHER" id="PTHR24421">
    <property type="entry name" value="NITRATE/NITRITE SENSOR PROTEIN NARX-RELATED"/>
    <property type="match status" value="1"/>
</dbReference>
<accession>A0ABM8UWT1</accession>
<feature type="transmembrane region" description="Helical" evidence="9">
    <location>
        <begin position="276"/>
        <end position="297"/>
    </location>
</feature>
<dbReference type="InterPro" id="IPR003594">
    <property type="entry name" value="HATPase_dom"/>
</dbReference>
<comment type="catalytic activity">
    <reaction evidence="1">
        <text>ATP + protein L-histidine = ADP + protein N-phospho-L-histidine.</text>
        <dbReference type="EC" id="2.7.13.3"/>
    </reaction>
</comment>
<feature type="domain" description="Signal transduction histidine kinase subgroup 3 dimerisation and phosphoacceptor" evidence="13">
    <location>
        <begin position="445"/>
        <end position="509"/>
    </location>
</feature>
<evidence type="ECO:0000259" key="11">
    <source>
        <dbReference type="Pfam" id="PF07695"/>
    </source>
</evidence>
<reference evidence="14 15" key="1">
    <citation type="submission" date="2021-04" db="EMBL/GenBank/DDBJ databases">
        <authorList>
            <person name="Rodrigo-Torres L."/>
            <person name="Arahal R. D."/>
            <person name="Lucena T."/>
        </authorList>
    </citation>
    <scope>NUCLEOTIDE SEQUENCE [LARGE SCALE GENOMIC DNA]</scope>
    <source>
        <strain evidence="14 15">CECT 9623</strain>
    </source>
</reference>
<dbReference type="SUPFAM" id="SSF55874">
    <property type="entry name" value="ATPase domain of HSP90 chaperone/DNA topoisomerase II/histidine kinase"/>
    <property type="match status" value="1"/>
</dbReference>
<feature type="transmembrane region" description="Helical" evidence="9">
    <location>
        <begin position="211"/>
        <end position="232"/>
    </location>
</feature>
<keyword evidence="9" id="KW-0812">Transmembrane</keyword>
<dbReference type="InterPro" id="IPR011712">
    <property type="entry name" value="Sig_transdc_His_kin_sub3_dim/P"/>
</dbReference>
<gene>
    <name evidence="14" type="ORF">DYBT9623_04492</name>
</gene>
<feature type="domain" description="Histidine kinase/HSP90-like ATPase" evidence="10">
    <location>
        <begin position="551"/>
        <end position="640"/>
    </location>
</feature>
<dbReference type="Pfam" id="PF07695">
    <property type="entry name" value="7TMR-DISM_7TM"/>
    <property type="match status" value="1"/>
</dbReference>
<evidence type="ECO:0000256" key="8">
    <source>
        <dbReference type="ARBA" id="ARBA00023012"/>
    </source>
</evidence>
<dbReference type="RefSeq" id="WP_215235762.1">
    <property type="nucleotide sequence ID" value="NZ_CAJRAU010000007.1"/>
</dbReference>
<comment type="caution">
    <text evidence="14">The sequence shown here is derived from an EMBL/GenBank/DDBJ whole genome shotgun (WGS) entry which is preliminary data.</text>
</comment>
<keyword evidence="5" id="KW-0547">Nucleotide-binding</keyword>
<proteinExistence type="predicted"/>
<evidence type="ECO:0000313" key="14">
    <source>
        <dbReference type="EMBL" id="CAG5072958.1"/>
    </source>
</evidence>
<dbReference type="Proteomes" id="UP000679725">
    <property type="component" value="Unassembled WGS sequence"/>
</dbReference>
<keyword evidence="9" id="KW-0472">Membrane</keyword>
<keyword evidence="3" id="KW-0597">Phosphoprotein</keyword>
<dbReference type="InterPro" id="IPR011623">
    <property type="entry name" value="7TMR_DISM_rcpt_extracell_dom1"/>
</dbReference>
<feature type="domain" description="7TM-DISM receptor extracellular" evidence="11">
    <location>
        <begin position="211"/>
        <end position="414"/>
    </location>
</feature>
<evidence type="ECO:0000313" key="15">
    <source>
        <dbReference type="Proteomes" id="UP000679725"/>
    </source>
</evidence>
<protein>
    <recommendedName>
        <fullName evidence="2">histidine kinase</fullName>
        <ecNumber evidence="2">2.7.13.3</ecNumber>
    </recommendedName>
</protein>
<evidence type="ECO:0000256" key="5">
    <source>
        <dbReference type="ARBA" id="ARBA00022741"/>
    </source>
</evidence>
<dbReference type="EMBL" id="CAJRAU010000007">
    <property type="protein sequence ID" value="CAG5072958.1"/>
    <property type="molecule type" value="Genomic_DNA"/>
</dbReference>
<keyword evidence="8" id="KW-0902">Two-component regulatory system</keyword>
<feature type="transmembrane region" description="Helical" evidence="9">
    <location>
        <begin position="337"/>
        <end position="356"/>
    </location>
</feature>
<dbReference type="InterPro" id="IPR011622">
    <property type="entry name" value="7TMR_DISM_rcpt_extracell_dom2"/>
</dbReference>
<feature type="domain" description="7TM-DISM receptor extracellular" evidence="12">
    <location>
        <begin position="63"/>
        <end position="197"/>
    </location>
</feature>
<dbReference type="InterPro" id="IPR050482">
    <property type="entry name" value="Sensor_HK_TwoCompSys"/>
</dbReference>
<keyword evidence="4" id="KW-0808">Transferase</keyword>
<keyword evidence="9" id="KW-1133">Transmembrane helix</keyword>
<evidence type="ECO:0000256" key="2">
    <source>
        <dbReference type="ARBA" id="ARBA00012438"/>
    </source>
</evidence>
<evidence type="ECO:0000259" key="12">
    <source>
        <dbReference type="Pfam" id="PF07696"/>
    </source>
</evidence>
<keyword evidence="6" id="KW-0418">Kinase</keyword>
<feature type="transmembrane region" description="Helical" evidence="9">
    <location>
        <begin position="239"/>
        <end position="256"/>
    </location>
</feature>
<dbReference type="Pfam" id="PF07730">
    <property type="entry name" value="HisKA_3"/>
    <property type="match status" value="1"/>
</dbReference>
<evidence type="ECO:0000256" key="6">
    <source>
        <dbReference type="ARBA" id="ARBA00022777"/>
    </source>
</evidence>
<dbReference type="Gene3D" id="1.20.5.1930">
    <property type="match status" value="1"/>
</dbReference>
<evidence type="ECO:0000256" key="3">
    <source>
        <dbReference type="ARBA" id="ARBA00022553"/>
    </source>
</evidence>
<evidence type="ECO:0000256" key="9">
    <source>
        <dbReference type="SAM" id="Phobius"/>
    </source>
</evidence>
<feature type="transmembrane region" description="Helical" evidence="9">
    <location>
        <begin position="363"/>
        <end position="387"/>
    </location>
</feature>
<evidence type="ECO:0000259" key="10">
    <source>
        <dbReference type="Pfam" id="PF02518"/>
    </source>
</evidence>
<evidence type="ECO:0000256" key="1">
    <source>
        <dbReference type="ARBA" id="ARBA00000085"/>
    </source>
</evidence>
<organism evidence="14 15">
    <name type="scientific">Dyadobacter linearis</name>
    <dbReference type="NCBI Taxonomy" id="2823330"/>
    <lineage>
        <taxon>Bacteria</taxon>
        <taxon>Pseudomonadati</taxon>
        <taxon>Bacteroidota</taxon>
        <taxon>Cytophagia</taxon>
        <taxon>Cytophagales</taxon>
        <taxon>Spirosomataceae</taxon>
        <taxon>Dyadobacter</taxon>
    </lineage>
</organism>
<evidence type="ECO:0000259" key="13">
    <source>
        <dbReference type="Pfam" id="PF07730"/>
    </source>
</evidence>
<keyword evidence="15" id="KW-1185">Reference proteome</keyword>
<dbReference type="Gene3D" id="2.60.40.2380">
    <property type="match status" value="1"/>
</dbReference>
<evidence type="ECO:0000256" key="4">
    <source>
        <dbReference type="ARBA" id="ARBA00022679"/>
    </source>
</evidence>
<dbReference type="Gene3D" id="3.30.565.10">
    <property type="entry name" value="Histidine kinase-like ATPase, C-terminal domain"/>
    <property type="match status" value="1"/>
</dbReference>
<sequence length="646" mass="74133">MDRKRSYVRVLLLLTAWAAAIVLFPEPLHAQADPTIEFTHAQQNNLRPMAIKAGFVRSNMSGYLYQFSTRDSTIGISAILNGYEKFYRIEEELPDLGMDSRYHWIRFAIRNASDKTQFLISNLHFKEFNYISFYLVDERNNILFRQENFSQKTPISKKPILTRYFAFPIRIKPGQRLTIYWCGQREHRVVLMPLRLYSKEGFFKYMFTADFLLYFSLGVVAVAAILTGILYVVTRRRLLLYYAGYTLFYGLSLANLEGILTPNFKINIPYLDENTNIVFIAVVAFFMTQFSISFLQIGSYAPKWLVTFAKLLCYLSLAFIFYAWLTPFSSFNATLSSLLSLVTLLTVAAMIIYGIIWRKYESFLYLVAIGPLFVMSVWFATAVLVGMPRTWLFFEASHYSSLFEIVVLGAGIGYKLVRDRDEYLLKLNRLQKEFTSSILQTQDMERKRIAADLHDDLGGTLATIRRSISDLMTESKDPDTVRKFENLEPLIQKSSEDLRRISHNLMPPEFDRIGLSNSLSQLVLALPAAPTRFQYLCSGTEQRLGRDIELNAYRIVSELIQNILKHARAKQAAIQLIYFENFLRIVVEDDGLGNSIRKMAPQSPGIGLRNCILRADYIGATLKTETSEGGSTIILDIPYKETSNSQ</sequence>
<name>A0ABM8UWT1_9BACT</name>
<evidence type="ECO:0000256" key="7">
    <source>
        <dbReference type="ARBA" id="ARBA00022840"/>
    </source>
</evidence>
<dbReference type="EC" id="2.7.13.3" evidence="2"/>
<dbReference type="Pfam" id="PF07696">
    <property type="entry name" value="7TMR-DISMED2"/>
    <property type="match status" value="1"/>
</dbReference>
<dbReference type="Pfam" id="PF02518">
    <property type="entry name" value="HATPase_c"/>
    <property type="match status" value="1"/>
</dbReference>
<feature type="transmembrane region" description="Helical" evidence="9">
    <location>
        <begin position="304"/>
        <end position="325"/>
    </location>
</feature>
<keyword evidence="7" id="KW-0067">ATP-binding</keyword>
<dbReference type="PANTHER" id="PTHR24421:SF10">
    <property type="entry name" value="NITRATE_NITRITE SENSOR PROTEIN NARQ"/>
    <property type="match status" value="1"/>
</dbReference>
<dbReference type="CDD" id="cd16917">
    <property type="entry name" value="HATPase_UhpB-NarQ-NarX-like"/>
    <property type="match status" value="1"/>
</dbReference>